<dbReference type="AlphaFoldDB" id="A0A2G3NTF7"/>
<protein>
    <submittedName>
        <fullName evidence="2">Transferase</fullName>
    </submittedName>
</protein>
<organism evidence="2 3">
    <name type="scientific">Streptococcus macedonicus</name>
    <name type="common">Streptococcus gallolyticus macedonicus</name>
    <dbReference type="NCBI Taxonomy" id="59310"/>
    <lineage>
        <taxon>Bacteria</taxon>
        <taxon>Bacillati</taxon>
        <taxon>Bacillota</taxon>
        <taxon>Bacilli</taxon>
        <taxon>Lactobacillales</taxon>
        <taxon>Streptococcaceae</taxon>
        <taxon>Streptococcus</taxon>
    </lineage>
</organism>
<feature type="transmembrane region" description="Helical" evidence="1">
    <location>
        <begin position="54"/>
        <end position="74"/>
    </location>
</feature>
<dbReference type="EMBL" id="PEBM01000037">
    <property type="protein sequence ID" value="PHV56837.1"/>
    <property type="molecule type" value="Genomic_DNA"/>
</dbReference>
<keyword evidence="1" id="KW-0812">Transmembrane</keyword>
<keyword evidence="1" id="KW-1133">Transmembrane helix</keyword>
<sequence length="83" mass="9500">MKKSDIIMFVSVLNQTINHHNWEVAMFKEIGTYIRIVDLLLAILLVLDRGVKSILVLAIAIFIISAAVQFMMSYKRLKFPAHP</sequence>
<feature type="transmembrane region" description="Helical" evidence="1">
    <location>
        <begin position="30"/>
        <end position="47"/>
    </location>
</feature>
<name>A0A2G3NTF7_STRMC</name>
<dbReference type="RefSeq" id="WP_093529244.1">
    <property type="nucleotide sequence ID" value="NZ_FLZS01000002.1"/>
</dbReference>
<evidence type="ECO:0000313" key="3">
    <source>
        <dbReference type="Proteomes" id="UP000222913"/>
    </source>
</evidence>
<proteinExistence type="predicted"/>
<gene>
    <name evidence="2" type="ORF">CS010_06675</name>
</gene>
<dbReference type="GO" id="GO:0016740">
    <property type="term" value="F:transferase activity"/>
    <property type="evidence" value="ECO:0007669"/>
    <property type="project" value="UniProtKB-KW"/>
</dbReference>
<comment type="caution">
    <text evidence="2">The sequence shown here is derived from an EMBL/GenBank/DDBJ whole genome shotgun (WGS) entry which is preliminary data.</text>
</comment>
<dbReference type="Proteomes" id="UP000222913">
    <property type="component" value="Unassembled WGS sequence"/>
</dbReference>
<keyword evidence="1" id="KW-0472">Membrane</keyword>
<evidence type="ECO:0000256" key="1">
    <source>
        <dbReference type="SAM" id="Phobius"/>
    </source>
</evidence>
<reference evidence="2 3" key="1">
    <citation type="submission" date="2017-10" db="EMBL/GenBank/DDBJ databases">
        <title>Whole-genome sequence of three Streptococcus macedonicus strains isolated from Italian cheeses of the Veneto region.</title>
        <authorList>
            <person name="Treu L."/>
            <person name="De Diego-Diaz B."/>
            <person name="Papadimitriou K."/>
            <person name="Tsakalidou E."/>
            <person name="Corich V."/>
            <person name="Giacomini A."/>
        </authorList>
    </citation>
    <scope>NUCLEOTIDE SEQUENCE [LARGE SCALE GENOMIC DNA]</scope>
    <source>
        <strain evidence="2 3">27MV</strain>
    </source>
</reference>
<keyword evidence="2" id="KW-0808">Transferase</keyword>
<accession>A0A2G3NTF7</accession>
<evidence type="ECO:0000313" key="2">
    <source>
        <dbReference type="EMBL" id="PHV56837.1"/>
    </source>
</evidence>